<feature type="compositionally biased region" description="Basic and acidic residues" evidence="1">
    <location>
        <begin position="179"/>
        <end position="194"/>
    </location>
</feature>
<dbReference type="GO" id="GO:0010082">
    <property type="term" value="P:regulation of root meristem growth"/>
    <property type="evidence" value="ECO:0007669"/>
    <property type="project" value="InterPro"/>
</dbReference>
<dbReference type="EMBL" id="JACGWN010000005">
    <property type="protein sequence ID" value="KAL0450415.1"/>
    <property type="molecule type" value="Genomic_DNA"/>
</dbReference>
<proteinExistence type="predicted"/>
<evidence type="ECO:0000313" key="3">
    <source>
        <dbReference type="EMBL" id="KAL0450415.1"/>
    </source>
</evidence>
<comment type="caution">
    <text evidence="3">The sequence shown here is derived from an EMBL/GenBank/DDBJ whole genome shotgun (WGS) entry which is preliminary data.</text>
</comment>
<gene>
    <name evidence="3" type="ORF">Slati_1597900</name>
</gene>
<feature type="compositionally biased region" description="Polar residues" evidence="1">
    <location>
        <begin position="155"/>
        <end position="177"/>
    </location>
</feature>
<name>A0AAW2X8E5_9LAMI</name>
<accession>A0AAW2X8E5</accession>
<reference evidence="3" key="1">
    <citation type="submission" date="2020-06" db="EMBL/GenBank/DDBJ databases">
        <authorList>
            <person name="Li T."/>
            <person name="Hu X."/>
            <person name="Zhang T."/>
            <person name="Song X."/>
            <person name="Zhang H."/>
            <person name="Dai N."/>
            <person name="Sheng W."/>
            <person name="Hou X."/>
            <person name="Wei L."/>
        </authorList>
    </citation>
    <scope>NUCLEOTIDE SEQUENCE</scope>
    <source>
        <strain evidence="3">KEN1</strain>
        <tissue evidence="3">Leaf</tissue>
    </source>
</reference>
<organism evidence="3">
    <name type="scientific">Sesamum latifolium</name>
    <dbReference type="NCBI Taxonomy" id="2727402"/>
    <lineage>
        <taxon>Eukaryota</taxon>
        <taxon>Viridiplantae</taxon>
        <taxon>Streptophyta</taxon>
        <taxon>Embryophyta</taxon>
        <taxon>Tracheophyta</taxon>
        <taxon>Spermatophyta</taxon>
        <taxon>Magnoliopsida</taxon>
        <taxon>eudicotyledons</taxon>
        <taxon>Gunneridae</taxon>
        <taxon>Pentapetalae</taxon>
        <taxon>asterids</taxon>
        <taxon>lamiids</taxon>
        <taxon>Lamiales</taxon>
        <taxon>Pedaliaceae</taxon>
        <taxon>Sesamum</taxon>
    </lineage>
</organism>
<dbReference type="GO" id="GO:0008083">
    <property type="term" value="F:growth factor activity"/>
    <property type="evidence" value="ECO:0007669"/>
    <property type="project" value="InterPro"/>
</dbReference>
<reference evidence="3" key="2">
    <citation type="journal article" date="2024" name="Plant">
        <title>Genomic evolution and insights into agronomic trait innovations of Sesamum species.</title>
        <authorList>
            <person name="Miao H."/>
            <person name="Wang L."/>
            <person name="Qu L."/>
            <person name="Liu H."/>
            <person name="Sun Y."/>
            <person name="Le M."/>
            <person name="Wang Q."/>
            <person name="Wei S."/>
            <person name="Zheng Y."/>
            <person name="Lin W."/>
            <person name="Duan Y."/>
            <person name="Cao H."/>
            <person name="Xiong S."/>
            <person name="Wang X."/>
            <person name="Wei L."/>
            <person name="Li C."/>
            <person name="Ma Q."/>
            <person name="Ju M."/>
            <person name="Zhao R."/>
            <person name="Li G."/>
            <person name="Mu C."/>
            <person name="Tian Q."/>
            <person name="Mei H."/>
            <person name="Zhang T."/>
            <person name="Gao T."/>
            <person name="Zhang H."/>
        </authorList>
    </citation>
    <scope>NUCLEOTIDE SEQUENCE</scope>
    <source>
        <strain evidence="3">KEN1</strain>
    </source>
</reference>
<dbReference type="AlphaFoldDB" id="A0AAW2X8E5"/>
<sequence length="232" mass="25213">MASGSPTCSGLLPSLVIILLVLDYSSASVYEGNIGIKRKWLGSSKAGKDISLDSDAFDGTVVVAAAANVRKFLGGRKVKAEKKFSTTLLTYQLTQISYFGIVKNKPAGLEKSLPIPETGSDRIYAQDKGEMLKQKGSQKSEGSIIPSGVDKHQQDSQNLTPHNSLNHQAVPKSSGNEKTAAKHDRHSTFKKNDEPEAFIEAADEVATLMRKDYKGADRPRHKPPINNHEPQN</sequence>
<protein>
    <submittedName>
        <fullName evidence="3">Uncharacterized protein</fullName>
    </submittedName>
</protein>
<feature type="region of interest" description="Disordered" evidence="1">
    <location>
        <begin position="130"/>
        <end position="197"/>
    </location>
</feature>
<dbReference type="InterPro" id="IPR038804">
    <property type="entry name" value="RGF3"/>
</dbReference>
<evidence type="ECO:0000256" key="1">
    <source>
        <dbReference type="SAM" id="MobiDB-lite"/>
    </source>
</evidence>
<feature type="signal peptide" evidence="2">
    <location>
        <begin position="1"/>
        <end position="27"/>
    </location>
</feature>
<evidence type="ECO:0000256" key="2">
    <source>
        <dbReference type="SAM" id="SignalP"/>
    </source>
</evidence>
<feature type="chain" id="PRO_5043329848" evidence="2">
    <location>
        <begin position="28"/>
        <end position="232"/>
    </location>
</feature>
<dbReference type="PANTHER" id="PTHR36313">
    <property type="entry name" value="ROOT MERISTEM GROWTH FACTOR 2"/>
    <property type="match status" value="1"/>
</dbReference>
<dbReference type="PANTHER" id="PTHR36313:SF7">
    <property type="entry name" value="OS09G0474600 PROTEIN"/>
    <property type="match status" value="1"/>
</dbReference>
<feature type="compositionally biased region" description="Basic and acidic residues" evidence="1">
    <location>
        <begin position="209"/>
        <end position="218"/>
    </location>
</feature>
<keyword evidence="2" id="KW-0732">Signal</keyword>
<feature type="region of interest" description="Disordered" evidence="1">
    <location>
        <begin position="209"/>
        <end position="232"/>
    </location>
</feature>